<gene>
    <name evidence="1" type="ORF">TSPGSL018_10179</name>
</gene>
<accession>A0A061SC77</accession>
<sequence length="46" mass="4777">MPQLISAGFDLPLSLLTIALTHPAFSPAICPLSVSFPSPPAHPDHA</sequence>
<dbReference type="EMBL" id="GBEZ01004765">
    <property type="protein sequence ID" value="JAC80480.1"/>
    <property type="molecule type" value="Transcribed_RNA"/>
</dbReference>
<reference evidence="1" key="1">
    <citation type="submission" date="2014-05" db="EMBL/GenBank/DDBJ databases">
        <title>The transcriptome of the halophilic microalga Tetraselmis sp. GSL018 isolated from the Great Salt Lake, Utah.</title>
        <authorList>
            <person name="Jinkerson R.E."/>
            <person name="D'Adamo S."/>
            <person name="Posewitz M.C."/>
        </authorList>
    </citation>
    <scope>NUCLEOTIDE SEQUENCE</scope>
    <source>
        <strain evidence="1">GSL018</strain>
    </source>
</reference>
<protein>
    <submittedName>
        <fullName evidence="1">Uncharacterized protein</fullName>
    </submittedName>
</protein>
<proteinExistence type="predicted"/>
<name>A0A061SC77_9CHLO</name>
<dbReference type="AlphaFoldDB" id="A0A061SC77"/>
<evidence type="ECO:0000313" key="1">
    <source>
        <dbReference type="EMBL" id="JAC80480.1"/>
    </source>
</evidence>
<organism evidence="1">
    <name type="scientific">Tetraselmis sp. GSL018</name>
    <dbReference type="NCBI Taxonomy" id="582737"/>
    <lineage>
        <taxon>Eukaryota</taxon>
        <taxon>Viridiplantae</taxon>
        <taxon>Chlorophyta</taxon>
        <taxon>core chlorophytes</taxon>
        <taxon>Chlorodendrophyceae</taxon>
        <taxon>Chlorodendrales</taxon>
        <taxon>Chlorodendraceae</taxon>
        <taxon>Tetraselmis</taxon>
    </lineage>
</organism>